<dbReference type="Pfam" id="PF01455">
    <property type="entry name" value="HupF_HypC"/>
    <property type="match status" value="1"/>
</dbReference>
<dbReference type="InterPro" id="IPR019812">
    <property type="entry name" value="Hydgase_assmbl_chp_CS"/>
</dbReference>
<dbReference type="NCBIfam" id="TIGR00074">
    <property type="entry name" value="hypC_hupF"/>
    <property type="match status" value="1"/>
</dbReference>
<dbReference type="PRINTS" id="PR00445">
    <property type="entry name" value="HUPFHYPC"/>
</dbReference>
<dbReference type="PANTHER" id="PTHR35177:SF2">
    <property type="entry name" value="HYDROGENASE MATURATION FACTOR HYBG"/>
    <property type="match status" value="1"/>
</dbReference>
<evidence type="ECO:0000313" key="2">
    <source>
        <dbReference type="EMBL" id="QJD30073.1"/>
    </source>
</evidence>
<dbReference type="RefSeq" id="WP_169603351.1">
    <property type="nucleotide sequence ID" value="NZ_CP046565.1"/>
</dbReference>
<dbReference type="GO" id="GO:0051604">
    <property type="term" value="P:protein maturation"/>
    <property type="evidence" value="ECO:0007669"/>
    <property type="project" value="TreeGrafter"/>
</dbReference>
<dbReference type="EMBL" id="CP046565">
    <property type="protein sequence ID" value="QJD30073.1"/>
    <property type="molecule type" value="Genomic_DNA"/>
</dbReference>
<dbReference type="SUPFAM" id="SSF159127">
    <property type="entry name" value="HupF/HypC-like"/>
    <property type="match status" value="1"/>
</dbReference>
<dbReference type="PANTHER" id="PTHR35177">
    <property type="entry name" value="HYDROGENASE MATURATION FACTOR HYBG"/>
    <property type="match status" value="1"/>
</dbReference>
<evidence type="ECO:0000313" key="3">
    <source>
        <dbReference type="Proteomes" id="UP000503004"/>
    </source>
</evidence>
<dbReference type="PROSITE" id="PS01097">
    <property type="entry name" value="HUPF_HYPC"/>
    <property type="match status" value="1"/>
</dbReference>
<gene>
    <name evidence="2" type="primary">hypC</name>
    <name evidence="2" type="ORF">GNH96_08880</name>
</gene>
<dbReference type="KEGG" id="metu:GNH96_08880"/>
<accession>A0A858Q8C5</accession>
<organism evidence="2 3">
    <name type="scientific">Methylococcus geothermalis</name>
    <dbReference type="NCBI Taxonomy" id="2681310"/>
    <lineage>
        <taxon>Bacteria</taxon>
        <taxon>Pseudomonadati</taxon>
        <taxon>Pseudomonadota</taxon>
        <taxon>Gammaproteobacteria</taxon>
        <taxon>Methylococcales</taxon>
        <taxon>Methylococcaceae</taxon>
        <taxon>Methylococcus</taxon>
    </lineage>
</organism>
<comment type="similarity">
    <text evidence="1">Belongs to the HupF/HypC family.</text>
</comment>
<name>A0A858Q8C5_9GAMM</name>
<dbReference type="GO" id="GO:0005506">
    <property type="term" value="F:iron ion binding"/>
    <property type="evidence" value="ECO:0007669"/>
    <property type="project" value="TreeGrafter"/>
</dbReference>
<reference evidence="3" key="1">
    <citation type="submission" date="2019-12" db="EMBL/GenBank/DDBJ databases">
        <authorList>
            <person name="Awala S.I."/>
            <person name="Rhee S.K."/>
        </authorList>
    </citation>
    <scope>NUCLEOTIDE SEQUENCE [LARGE SCALE GENOMIC DNA]</scope>
    <source>
        <strain evidence="3">IM1</strain>
    </source>
</reference>
<dbReference type="GO" id="GO:1902670">
    <property type="term" value="F:carbon dioxide binding"/>
    <property type="evidence" value="ECO:0007669"/>
    <property type="project" value="TreeGrafter"/>
</dbReference>
<proteinExistence type="inferred from homology"/>
<dbReference type="Proteomes" id="UP000503004">
    <property type="component" value="Chromosome"/>
</dbReference>
<dbReference type="AlphaFoldDB" id="A0A858Q8C5"/>
<sequence>MCLAVPMQITRLDGFSARCTARGVERDVSLFMLQDEGMVPGDFVLVHVGYAIQKISREDAEATWELFDQILAAGDADA</sequence>
<dbReference type="InterPro" id="IPR001109">
    <property type="entry name" value="Hydrogenase_HupF/HypC"/>
</dbReference>
<keyword evidence="3" id="KW-1185">Reference proteome</keyword>
<evidence type="ECO:0000256" key="1">
    <source>
        <dbReference type="ARBA" id="ARBA00006018"/>
    </source>
</evidence>
<dbReference type="Gene3D" id="2.30.30.140">
    <property type="match status" value="1"/>
</dbReference>
<protein>
    <submittedName>
        <fullName evidence="2">HypC/HybG/HupF family hydrogenase formation chaperone</fullName>
    </submittedName>
</protein>